<dbReference type="InterPro" id="IPR015931">
    <property type="entry name" value="Acnase/IPM_dHydase_lsu_aba_1/3"/>
</dbReference>
<dbReference type="OrthoDB" id="419183at2759"/>
<organism evidence="7 8">
    <name type="scientific">Lachnellula arida</name>
    <dbReference type="NCBI Taxonomy" id="1316785"/>
    <lineage>
        <taxon>Eukaryota</taxon>
        <taxon>Fungi</taxon>
        <taxon>Dikarya</taxon>
        <taxon>Ascomycota</taxon>
        <taxon>Pezizomycotina</taxon>
        <taxon>Leotiomycetes</taxon>
        <taxon>Helotiales</taxon>
        <taxon>Lachnaceae</taxon>
        <taxon>Lachnellula</taxon>
    </lineage>
</organism>
<dbReference type="PANTHER" id="PTHR43822:SF2">
    <property type="entry name" value="HOMOACONITASE, MITOCHONDRIAL"/>
    <property type="match status" value="1"/>
</dbReference>
<dbReference type="PRINTS" id="PR00415">
    <property type="entry name" value="ACONITASE"/>
</dbReference>
<dbReference type="InterPro" id="IPR036008">
    <property type="entry name" value="Aconitase_4Fe-4S_dom"/>
</dbReference>
<sequence length="651" mass="71158">MAKAEEVDTQLVTQQVLDILLRIRNIQVDITKDVDTKPPTLQSPLQQLSHVSKLLTSTHHAREAETLATVLSLATQTPEFGGLGLREDQELSPHEEAQVLFLVSAWLESLNSEDRAKSPPKPLTSRPEGRRGMTLSEKIFAAHDIERRGELKPGDMVRVDVDWIMASELSWGAMKKQHDALGKPGIFRNDRFWLAGDHVVDPRVKNVPLIKQLVADSEAAKTDFMMTEYQGMNYTIMHTEFFRERAQPGMLVIGSDSHTCSSGSLGCLAIGLGVADVTVPLITGETWFKVPESVNIRLVGKPSPGIGGKDTILYILKELKRNTVAAERIVEFTGPGLQYLSCDARFAIANMTAEFGGITGIFTPDQTTHDFITQRKSPRNKRNSKYFRPDEDAVYIETHTIDLSAVQSFIARYPSPDDVVPIRELQGTHLDGCFIGACTTAAEDLILAAMVLELGLQRGLRPSGAGKRKVVPGSLPILHRLQELGFDKVYEDAGFEVGVPGCSYCVGMSADKAAKGEVWLSSQNRNFENRMGTGSIGHVASAVSVAASSFAMKMTDPKPLLDDLDLNRLESLLRPPPPPPPLPSKNHTAKNHPIFEEPTMGRSNPSPSTPPTATCTPPETPSPSLTSKPKNPSPLIRGKVQILGNFIDTDA</sequence>
<keyword evidence="1" id="KW-0479">Metal-binding</keyword>
<evidence type="ECO:0000256" key="3">
    <source>
        <dbReference type="ARBA" id="ARBA00023014"/>
    </source>
</evidence>
<evidence type="ECO:0000256" key="2">
    <source>
        <dbReference type="ARBA" id="ARBA00023004"/>
    </source>
</evidence>
<dbReference type="InterPro" id="IPR050067">
    <property type="entry name" value="IPM_dehydratase_rel_enz"/>
</dbReference>
<evidence type="ECO:0000256" key="1">
    <source>
        <dbReference type="ARBA" id="ARBA00022723"/>
    </source>
</evidence>
<dbReference type="GO" id="GO:0046872">
    <property type="term" value="F:metal ion binding"/>
    <property type="evidence" value="ECO:0007669"/>
    <property type="project" value="UniProtKB-KW"/>
</dbReference>
<comment type="caution">
    <text evidence="7">The sequence shown here is derived from an EMBL/GenBank/DDBJ whole genome shotgun (WGS) entry which is preliminary data.</text>
</comment>
<dbReference type="GO" id="GO:0043436">
    <property type="term" value="P:oxoacid metabolic process"/>
    <property type="evidence" value="ECO:0007669"/>
    <property type="project" value="UniProtKB-ARBA"/>
</dbReference>
<dbReference type="InterPro" id="IPR001030">
    <property type="entry name" value="Acoase/IPM_deHydtase_lsu_aba"/>
</dbReference>
<keyword evidence="8" id="KW-1185">Reference proteome</keyword>
<dbReference type="EMBL" id="QGMF01001602">
    <property type="protein sequence ID" value="TVY12569.1"/>
    <property type="molecule type" value="Genomic_DNA"/>
</dbReference>
<dbReference type="Pfam" id="PF00330">
    <property type="entry name" value="Aconitase"/>
    <property type="match status" value="1"/>
</dbReference>
<evidence type="ECO:0000256" key="5">
    <source>
        <dbReference type="SAM" id="MobiDB-lite"/>
    </source>
</evidence>
<dbReference type="Gene3D" id="3.30.499.10">
    <property type="entry name" value="Aconitase, domain 3"/>
    <property type="match status" value="2"/>
</dbReference>
<keyword evidence="3" id="KW-0411">Iron-sulfur</keyword>
<feature type="domain" description="Aconitase/3-isopropylmalate dehydratase large subunit alpha/beta/alpha" evidence="6">
    <location>
        <begin position="221"/>
        <end position="551"/>
    </location>
</feature>
<feature type="non-terminal residue" evidence="7">
    <location>
        <position position="1"/>
    </location>
</feature>
<dbReference type="PANTHER" id="PTHR43822">
    <property type="entry name" value="HOMOACONITASE, MITOCHONDRIAL-RELATED"/>
    <property type="match status" value="1"/>
</dbReference>
<keyword evidence="4" id="KW-0456">Lyase</keyword>
<dbReference type="SUPFAM" id="SSF53732">
    <property type="entry name" value="Aconitase iron-sulfur domain"/>
    <property type="match status" value="1"/>
</dbReference>
<evidence type="ECO:0000256" key="4">
    <source>
        <dbReference type="ARBA" id="ARBA00023239"/>
    </source>
</evidence>
<dbReference type="Proteomes" id="UP000469559">
    <property type="component" value="Unassembled WGS sequence"/>
</dbReference>
<evidence type="ECO:0000259" key="6">
    <source>
        <dbReference type="Pfam" id="PF00330"/>
    </source>
</evidence>
<keyword evidence="2" id="KW-0408">Iron</keyword>
<evidence type="ECO:0000313" key="7">
    <source>
        <dbReference type="EMBL" id="TVY12569.1"/>
    </source>
</evidence>
<evidence type="ECO:0000313" key="8">
    <source>
        <dbReference type="Proteomes" id="UP000469559"/>
    </source>
</evidence>
<dbReference type="GO" id="GO:0051536">
    <property type="term" value="F:iron-sulfur cluster binding"/>
    <property type="evidence" value="ECO:0007669"/>
    <property type="project" value="UniProtKB-KW"/>
</dbReference>
<proteinExistence type="predicted"/>
<feature type="region of interest" description="Disordered" evidence="5">
    <location>
        <begin position="113"/>
        <end position="132"/>
    </location>
</feature>
<reference evidence="7 8" key="1">
    <citation type="submission" date="2018-05" db="EMBL/GenBank/DDBJ databases">
        <title>Whole genome sequencing for identification of molecular markers to develop diagnostic detection tools for the regulated plant pathogen Lachnellula willkommii.</title>
        <authorList>
            <person name="Giroux E."/>
            <person name="Bilodeau G."/>
        </authorList>
    </citation>
    <scope>NUCLEOTIDE SEQUENCE [LARGE SCALE GENOMIC DNA]</scope>
    <source>
        <strain evidence="7 8">CBS 203.66</strain>
    </source>
</reference>
<gene>
    <name evidence="7" type="primary">acoC</name>
    <name evidence="7" type="ORF">LARI1_G009335</name>
</gene>
<dbReference type="AlphaFoldDB" id="A0A8T9B1Q1"/>
<feature type="compositionally biased region" description="Low complexity" evidence="5">
    <location>
        <begin position="603"/>
        <end position="634"/>
    </location>
</feature>
<feature type="region of interest" description="Disordered" evidence="5">
    <location>
        <begin position="570"/>
        <end position="638"/>
    </location>
</feature>
<protein>
    <submittedName>
        <fullName evidence="7">Putative aconitate hydratase</fullName>
    </submittedName>
</protein>
<name>A0A8T9B1Q1_9HELO</name>
<accession>A0A8T9B1Q1</accession>
<feature type="compositionally biased region" description="Pro residues" evidence="5">
    <location>
        <begin position="574"/>
        <end position="583"/>
    </location>
</feature>
<dbReference type="GO" id="GO:0016829">
    <property type="term" value="F:lyase activity"/>
    <property type="evidence" value="ECO:0007669"/>
    <property type="project" value="UniProtKB-KW"/>
</dbReference>